<evidence type="ECO:0000313" key="3">
    <source>
        <dbReference type="EMBL" id="ABS78375.1"/>
    </source>
</evidence>
<protein>
    <submittedName>
        <fullName evidence="3">Hypothetical membrane spanning protein</fullName>
    </submittedName>
</protein>
<dbReference type="HOGENOM" id="CLU_583573_0_0_6"/>
<feature type="region of interest" description="Disordered" evidence="1">
    <location>
        <begin position="446"/>
        <end position="468"/>
    </location>
</feature>
<evidence type="ECO:0000256" key="1">
    <source>
        <dbReference type="SAM" id="MobiDB-lite"/>
    </source>
</evidence>
<feature type="transmembrane region" description="Helical" evidence="2">
    <location>
        <begin position="190"/>
        <end position="217"/>
    </location>
</feature>
<feature type="transmembrane region" description="Helical" evidence="2">
    <location>
        <begin position="229"/>
        <end position="249"/>
    </location>
</feature>
<proteinExistence type="predicted"/>
<evidence type="ECO:0000256" key="2">
    <source>
        <dbReference type="SAM" id="Phobius"/>
    </source>
</evidence>
<feature type="transmembrane region" description="Helical" evidence="2">
    <location>
        <begin position="261"/>
        <end position="280"/>
    </location>
</feature>
<feature type="compositionally biased region" description="Basic and acidic residues" evidence="1">
    <location>
        <begin position="450"/>
        <end position="459"/>
    </location>
</feature>
<sequence>MPRNLEEKRSVQKFSELHYRSLIPFLPSREKIKMPHEVWQIITDYALEIRCSISNQPLQDPVIIVHPDLAPRVYNRQSAIDAADDNELRPYGITGNNVANYLSGVELPPDSGSTRFLVLNNSTNQAIRLGCEIRRSIEQNDPTRLQRAFSPIVNCLRSEWLILVFAVAAQYGSLASAFSPSLSTLFDPAILPAIGVSMAGYLATNVFIDYSSFIYILRRGSLVSQPQSPAAVILRICLPGITYGINAYYQYLFSPFIHAPMIRAISAALGGLFSIPRSIACTDLAIITHSRRLPSSTSEMAVRFFLGMCVFIRTGFEIYYLPHDPNSYILLVCIPLLSATPNYYLSLREVASSVTNPRASVQHRRWFPHLSFYTPAERTDDEGESTLTFAIRTAARLAAAIFIGLICRFYGAAGATFEAIDMFIMSALITVLWNANAPYRLAPRNNAQHLSDDNEEKNNDATTPLLDP</sequence>
<organism evidence="3 4">
    <name type="scientific">Coxiella burnetii (strain Dugway 5J108-111)</name>
    <dbReference type="NCBI Taxonomy" id="434922"/>
    <lineage>
        <taxon>Bacteria</taxon>
        <taxon>Pseudomonadati</taxon>
        <taxon>Pseudomonadota</taxon>
        <taxon>Gammaproteobacteria</taxon>
        <taxon>Legionellales</taxon>
        <taxon>Coxiellaceae</taxon>
        <taxon>Coxiella</taxon>
    </lineage>
</organism>
<gene>
    <name evidence="3" type="ordered locus">CBUD_0303</name>
</gene>
<keyword evidence="2" id="KW-0472">Membrane</keyword>
<accession>A9KDF3</accession>
<name>A9KDF3_COXBN</name>
<keyword evidence="2" id="KW-1133">Transmembrane helix</keyword>
<dbReference type="KEGG" id="cbd:CBUD_0303"/>
<dbReference type="AlphaFoldDB" id="A9KDF3"/>
<feature type="transmembrane region" description="Helical" evidence="2">
    <location>
        <begin position="394"/>
        <end position="413"/>
    </location>
</feature>
<dbReference type="Proteomes" id="UP000008555">
    <property type="component" value="Chromosome"/>
</dbReference>
<feature type="transmembrane region" description="Helical" evidence="2">
    <location>
        <begin position="160"/>
        <end position="178"/>
    </location>
</feature>
<reference evidence="3 4" key="1">
    <citation type="journal article" date="2009" name="Infect. Immun.">
        <title>Comparative genomics reveal extensive transposon-mediated genomic plasticity and diversity among potential effector proteins within the genus Coxiella.</title>
        <authorList>
            <person name="Beare P.A."/>
            <person name="Unsworth N."/>
            <person name="Andoh M."/>
            <person name="Voth D.E."/>
            <person name="Omsland A."/>
            <person name="Gilk S.D."/>
            <person name="Williams K.P."/>
            <person name="Sobral B.W."/>
            <person name="Kupko J.J.III."/>
            <person name="Porcella S.F."/>
            <person name="Samuel J.E."/>
            <person name="Heinzen R.A."/>
        </authorList>
    </citation>
    <scope>NUCLEOTIDE SEQUENCE [LARGE SCALE GENOMIC DNA]</scope>
    <source>
        <strain evidence="3 4">Dugway 5J108-111</strain>
    </source>
</reference>
<evidence type="ECO:0000313" key="4">
    <source>
        <dbReference type="Proteomes" id="UP000008555"/>
    </source>
</evidence>
<dbReference type="RefSeq" id="WP_005770542.1">
    <property type="nucleotide sequence ID" value="NC_009727.1"/>
</dbReference>
<feature type="transmembrane region" description="Helical" evidence="2">
    <location>
        <begin position="301"/>
        <end position="321"/>
    </location>
</feature>
<dbReference type="EMBL" id="CP000733">
    <property type="protein sequence ID" value="ABS78375.1"/>
    <property type="molecule type" value="Genomic_DNA"/>
</dbReference>
<feature type="transmembrane region" description="Helical" evidence="2">
    <location>
        <begin position="327"/>
        <end position="345"/>
    </location>
</feature>
<keyword evidence="2" id="KW-0812">Transmembrane</keyword>